<comment type="caution">
    <text evidence="2">The sequence shown here is derived from an EMBL/GenBank/DDBJ whole genome shotgun (WGS) entry which is preliminary data.</text>
</comment>
<proteinExistence type="predicted"/>
<evidence type="ECO:0000313" key="2">
    <source>
        <dbReference type="EMBL" id="PAV72976.1"/>
    </source>
</evidence>
<accession>A0A2A2KG45</accession>
<feature type="region of interest" description="Disordered" evidence="1">
    <location>
        <begin position="38"/>
        <end position="71"/>
    </location>
</feature>
<organism evidence="2 3">
    <name type="scientific">Diploscapter pachys</name>
    <dbReference type="NCBI Taxonomy" id="2018661"/>
    <lineage>
        <taxon>Eukaryota</taxon>
        <taxon>Metazoa</taxon>
        <taxon>Ecdysozoa</taxon>
        <taxon>Nematoda</taxon>
        <taxon>Chromadorea</taxon>
        <taxon>Rhabditida</taxon>
        <taxon>Rhabditina</taxon>
        <taxon>Rhabditomorpha</taxon>
        <taxon>Rhabditoidea</taxon>
        <taxon>Rhabditidae</taxon>
        <taxon>Diploscapter</taxon>
    </lineage>
</organism>
<evidence type="ECO:0000313" key="3">
    <source>
        <dbReference type="Proteomes" id="UP000218231"/>
    </source>
</evidence>
<evidence type="ECO:0000256" key="1">
    <source>
        <dbReference type="SAM" id="MobiDB-lite"/>
    </source>
</evidence>
<dbReference type="EMBL" id="LIAE01008678">
    <property type="protein sequence ID" value="PAV72976.1"/>
    <property type="molecule type" value="Genomic_DNA"/>
</dbReference>
<reference evidence="2 3" key="1">
    <citation type="journal article" date="2017" name="Curr. Biol.">
        <title>Genome architecture and evolution of a unichromosomal asexual nematode.</title>
        <authorList>
            <person name="Fradin H."/>
            <person name="Zegar C."/>
            <person name="Gutwein M."/>
            <person name="Lucas J."/>
            <person name="Kovtun M."/>
            <person name="Corcoran D."/>
            <person name="Baugh L.R."/>
            <person name="Kiontke K."/>
            <person name="Gunsalus K."/>
            <person name="Fitch D.H."/>
            <person name="Piano F."/>
        </authorList>
    </citation>
    <scope>NUCLEOTIDE SEQUENCE [LARGE SCALE GENOMIC DNA]</scope>
    <source>
        <strain evidence="2">PF1309</strain>
    </source>
</reference>
<dbReference type="AlphaFoldDB" id="A0A2A2KG45"/>
<protein>
    <submittedName>
        <fullName evidence="2">Uncharacterized protein</fullName>
    </submittedName>
</protein>
<gene>
    <name evidence="2" type="ORF">WR25_16633</name>
</gene>
<name>A0A2A2KG45_9BILA</name>
<sequence length="116" mass="12930">MRRQPIAHAHERAGAARRLLAIGVDQPRIGDVDAALAADPAPFGDDRPRLHRPGKQQVERRRQQEPVGDEAVRRIESGVVQHLEIASAMRGAGRMIMFGPDQEVDARDARRNNFQP</sequence>
<keyword evidence="3" id="KW-1185">Reference proteome</keyword>
<feature type="compositionally biased region" description="Basic and acidic residues" evidence="1">
    <location>
        <begin position="57"/>
        <end position="71"/>
    </location>
</feature>
<dbReference type="Proteomes" id="UP000218231">
    <property type="component" value="Unassembled WGS sequence"/>
</dbReference>